<organism evidence="2 3">
    <name type="scientific">Aedes aegypti</name>
    <name type="common">Yellowfever mosquito</name>
    <name type="synonym">Culex aegypti</name>
    <dbReference type="NCBI Taxonomy" id="7159"/>
    <lineage>
        <taxon>Eukaryota</taxon>
        <taxon>Metazoa</taxon>
        <taxon>Ecdysozoa</taxon>
        <taxon>Arthropoda</taxon>
        <taxon>Hexapoda</taxon>
        <taxon>Insecta</taxon>
        <taxon>Pterygota</taxon>
        <taxon>Neoptera</taxon>
        <taxon>Endopterygota</taxon>
        <taxon>Diptera</taxon>
        <taxon>Nematocera</taxon>
        <taxon>Culicoidea</taxon>
        <taxon>Culicidae</taxon>
        <taxon>Culicinae</taxon>
        <taxon>Aedini</taxon>
        <taxon>Aedes</taxon>
        <taxon>Stegomyia</taxon>
    </lineage>
</organism>
<evidence type="ECO:0000313" key="3">
    <source>
        <dbReference type="Proteomes" id="UP000008820"/>
    </source>
</evidence>
<protein>
    <submittedName>
        <fullName evidence="2">Uncharacterized protein</fullName>
    </submittedName>
</protein>
<dbReference type="EnsemblMetazoa" id="AAEL022713-RA">
    <property type="protein sequence ID" value="AAEL022713-PA"/>
    <property type="gene ID" value="AAEL022713"/>
</dbReference>
<reference evidence="3" key="1">
    <citation type="submission" date="2017-06" db="EMBL/GenBank/DDBJ databases">
        <title>Aedes aegypti genome working group (AGWG) sequencing and assembly.</title>
        <authorList>
            <consortium name="Aedes aegypti Genome Working Group (AGWG)"/>
            <person name="Matthews B.J."/>
        </authorList>
    </citation>
    <scope>NUCLEOTIDE SEQUENCE [LARGE SCALE GENOMIC DNA]</scope>
    <source>
        <strain evidence="3">LVP_AGWG</strain>
    </source>
</reference>
<gene>
    <name evidence="2" type="primary">5568728</name>
</gene>
<sequence>MTHQKALRYHRFSYRRFLINLIFFLVYPCVLCCRCFERSINEEDEDGSLQDFQGRGDDERDRLLQQHGLLKGARVVQKQVPLSTTSIATTTTSADEEDVLGDGWDSAGGGGAGNRKQLHSEEIATTDDDELSKLLAGMQSEAEEVQQTAKEGARRSGGRPYYNNTEDEDNDTRFVLDVMNQSRKSLQTARRPRYSSKHANRGHPPYHTDRKHEVLAELQEK</sequence>
<feature type="compositionally biased region" description="Polar residues" evidence="1">
    <location>
        <begin position="179"/>
        <end position="188"/>
    </location>
</feature>
<name>A0A903VGL3_AEDAE</name>
<evidence type="ECO:0000256" key="1">
    <source>
        <dbReference type="SAM" id="MobiDB-lite"/>
    </source>
</evidence>
<dbReference type="Proteomes" id="UP000008820">
    <property type="component" value="Unassembled WGS sequence"/>
</dbReference>
<dbReference type="AlphaFoldDB" id="A0A903VGL3"/>
<evidence type="ECO:0000313" key="2">
    <source>
        <dbReference type="EnsemblMetazoa" id="AAEL022713-PA"/>
    </source>
</evidence>
<feature type="region of interest" description="Disordered" evidence="1">
    <location>
        <begin position="87"/>
        <end position="117"/>
    </location>
</feature>
<reference evidence="2" key="2">
    <citation type="submission" date="2022-10" db="UniProtKB">
        <authorList>
            <consortium name="EnsemblMetazoa"/>
        </authorList>
    </citation>
    <scope>IDENTIFICATION</scope>
    <source>
        <strain evidence="2">LVP_AGWG</strain>
    </source>
</reference>
<keyword evidence="3" id="KW-1185">Reference proteome</keyword>
<accession>A0A903VGL3</accession>
<proteinExistence type="predicted"/>
<dbReference type="OrthoDB" id="7740752at2759"/>
<feature type="compositionally biased region" description="Basic and acidic residues" evidence="1">
    <location>
        <begin position="206"/>
        <end position="221"/>
    </location>
</feature>
<feature type="region of interest" description="Disordered" evidence="1">
    <location>
        <begin position="140"/>
        <end position="221"/>
    </location>
</feature>
<feature type="compositionally biased region" description="Basic residues" evidence="1">
    <location>
        <begin position="190"/>
        <end position="201"/>
    </location>
</feature>